<feature type="compositionally biased region" description="Basic and acidic residues" evidence="1">
    <location>
        <begin position="384"/>
        <end position="404"/>
    </location>
</feature>
<dbReference type="EMBL" id="CADCTD010000165">
    <property type="protein sequence ID" value="CAA9280104.1"/>
    <property type="molecule type" value="Genomic_DNA"/>
</dbReference>
<feature type="compositionally biased region" description="Basic and acidic residues" evidence="1">
    <location>
        <begin position="71"/>
        <end position="87"/>
    </location>
</feature>
<feature type="compositionally biased region" description="Basic and acidic residues" evidence="1">
    <location>
        <begin position="332"/>
        <end position="367"/>
    </location>
</feature>
<feature type="non-terminal residue" evidence="2">
    <location>
        <position position="1"/>
    </location>
</feature>
<feature type="compositionally biased region" description="Gly residues" evidence="1">
    <location>
        <begin position="232"/>
        <end position="242"/>
    </location>
</feature>
<reference evidence="2" key="1">
    <citation type="submission" date="2020-02" db="EMBL/GenBank/DDBJ databases">
        <authorList>
            <person name="Meier V. D."/>
        </authorList>
    </citation>
    <scope>NUCLEOTIDE SEQUENCE</scope>
    <source>
        <strain evidence="2">AVDCRST_MAG27</strain>
    </source>
</reference>
<feature type="compositionally biased region" description="Basic residues" evidence="1">
    <location>
        <begin position="427"/>
        <end position="438"/>
    </location>
</feature>
<evidence type="ECO:0000313" key="2">
    <source>
        <dbReference type="EMBL" id="CAA9280104.1"/>
    </source>
</evidence>
<feature type="compositionally biased region" description="Basic residues" evidence="1">
    <location>
        <begin position="454"/>
        <end position="463"/>
    </location>
</feature>
<feature type="compositionally biased region" description="Basic and acidic residues" evidence="1">
    <location>
        <begin position="413"/>
        <end position="426"/>
    </location>
</feature>
<feature type="non-terminal residue" evidence="2">
    <location>
        <position position="463"/>
    </location>
</feature>
<feature type="compositionally biased region" description="Basic residues" evidence="1">
    <location>
        <begin position="172"/>
        <end position="184"/>
    </location>
</feature>
<dbReference type="GO" id="GO:0004148">
    <property type="term" value="F:dihydrolipoyl dehydrogenase (NADH) activity"/>
    <property type="evidence" value="ECO:0007669"/>
    <property type="project" value="UniProtKB-EC"/>
</dbReference>
<feature type="compositionally biased region" description="Basic and acidic residues" evidence="1">
    <location>
        <begin position="25"/>
        <end position="37"/>
    </location>
</feature>
<feature type="compositionally biased region" description="Basic residues" evidence="1">
    <location>
        <begin position="134"/>
        <end position="160"/>
    </location>
</feature>
<feature type="region of interest" description="Disordered" evidence="1">
    <location>
        <begin position="1"/>
        <end position="463"/>
    </location>
</feature>
<accession>A0A6J4JJZ3</accession>
<feature type="compositionally biased region" description="Low complexity" evidence="1">
    <location>
        <begin position="212"/>
        <end position="226"/>
    </location>
</feature>
<feature type="compositionally biased region" description="Basic and acidic residues" evidence="1">
    <location>
        <begin position="190"/>
        <end position="201"/>
    </location>
</feature>
<feature type="compositionally biased region" description="Basic residues" evidence="1">
    <location>
        <begin position="1"/>
        <end position="24"/>
    </location>
</feature>
<organism evidence="2">
    <name type="scientific">uncultured Craurococcus sp</name>
    <dbReference type="NCBI Taxonomy" id="1135998"/>
    <lineage>
        <taxon>Bacteria</taxon>
        <taxon>Pseudomonadati</taxon>
        <taxon>Pseudomonadota</taxon>
        <taxon>Alphaproteobacteria</taxon>
        <taxon>Acetobacterales</taxon>
        <taxon>Acetobacteraceae</taxon>
        <taxon>Craurococcus</taxon>
        <taxon>environmental samples</taxon>
    </lineage>
</organism>
<feature type="compositionally biased region" description="Basic residues" evidence="1">
    <location>
        <begin position="202"/>
        <end position="211"/>
    </location>
</feature>
<feature type="compositionally biased region" description="Basic residues" evidence="1">
    <location>
        <begin position="276"/>
        <end position="296"/>
    </location>
</feature>
<evidence type="ECO:0000256" key="1">
    <source>
        <dbReference type="SAM" id="MobiDB-lite"/>
    </source>
</evidence>
<dbReference type="AlphaFoldDB" id="A0A6J4JJZ3"/>
<proteinExistence type="predicted"/>
<gene>
    <name evidence="2" type="ORF">AVDCRST_MAG27-3965</name>
</gene>
<dbReference type="EC" id="1.8.1.4" evidence="2"/>
<keyword evidence="2" id="KW-0560">Oxidoreductase</keyword>
<sequence length="463" mass="53445">ARQLRPHRHRFRPRRLCLRHPRRPARAEDGLRGEAGHARRHLPQYRLHPLQGPAPEQRELRGSGPQAGRPRGGDRGGEARPRQDAGAEGRGGQRQRQGRRIPLPQEQGHLAEGRREDHRPRPGRGQWRDLPGQGHRHRDRQRQHPAARRRGRREARRHLDRRAGAGQGPGPSRRHRRWRHRPRARLGLEAARRAGDGDRVSRSPHPRHGCRARQAGRALLRQAGDEVPPEVEGGGGRAGCGGRDAEGRARRRRRCGGDPRRCRAACHRPPPLCRGARPRRGRRQARRARPHRHRRAFRDQCPRHLRHRRLHRRRHAGPQGGGGGRRRRRDPRRAGRPRELQRHPERGLHLARDRLGRRDRGRAEGRGRRLQGRQIPLHRQWPRAGDERYGRLREDPGRCQDRQGARRPYHRPGCRDADRRDGDGHGVRRQRRGCRPHLPRPSDVERGGEGSGAGRRRAGVAYL</sequence>
<feature type="compositionally biased region" description="Basic and acidic residues" evidence="1">
    <location>
        <begin position="109"/>
        <end position="120"/>
    </location>
</feature>
<protein>
    <submittedName>
        <fullName evidence="2">Dihydrolipoamide dehydrogenase of 2-oxoglutarate dehydrogenase</fullName>
        <ecNumber evidence="2">1.8.1.4</ecNumber>
    </submittedName>
</protein>
<name>A0A6J4JJZ3_9PROT</name>
<feature type="compositionally biased region" description="Basic residues" evidence="1">
    <location>
        <begin position="303"/>
        <end position="316"/>
    </location>
</feature>